<dbReference type="PANTHER" id="PTHR11475:SF144">
    <property type="entry name" value="NAD(P)H OXIDASE (H2O2-FORMING)"/>
    <property type="match status" value="1"/>
</dbReference>
<keyword evidence="4" id="KW-1185">Reference proteome</keyword>
<name>A0A4Y2TNS2_ARAVE</name>
<dbReference type="PANTHER" id="PTHR11475">
    <property type="entry name" value="OXIDASE/PEROXIDASE"/>
    <property type="match status" value="1"/>
</dbReference>
<evidence type="ECO:0000256" key="1">
    <source>
        <dbReference type="ARBA" id="ARBA00022559"/>
    </source>
</evidence>
<keyword evidence="1" id="KW-0560">Oxidoreductase</keyword>
<dbReference type="Gene3D" id="1.10.640.10">
    <property type="entry name" value="Haem peroxidase domain superfamily, animal type"/>
    <property type="match status" value="1"/>
</dbReference>
<organism evidence="3 4">
    <name type="scientific">Araneus ventricosus</name>
    <name type="common">Orbweaver spider</name>
    <name type="synonym">Epeira ventricosa</name>
    <dbReference type="NCBI Taxonomy" id="182803"/>
    <lineage>
        <taxon>Eukaryota</taxon>
        <taxon>Metazoa</taxon>
        <taxon>Ecdysozoa</taxon>
        <taxon>Arthropoda</taxon>
        <taxon>Chelicerata</taxon>
        <taxon>Arachnida</taxon>
        <taxon>Araneae</taxon>
        <taxon>Araneomorphae</taxon>
        <taxon>Entelegynae</taxon>
        <taxon>Araneoidea</taxon>
        <taxon>Araneidae</taxon>
        <taxon>Araneus</taxon>
    </lineage>
</organism>
<feature type="binding site" description="axial binding residue" evidence="2">
    <location>
        <position position="91"/>
    </location>
    <ligand>
        <name>heme b</name>
        <dbReference type="ChEBI" id="CHEBI:60344"/>
    </ligand>
    <ligandPart>
        <name>Fe</name>
        <dbReference type="ChEBI" id="CHEBI:18248"/>
    </ligandPart>
</feature>
<keyword evidence="2" id="KW-0408">Iron</keyword>
<dbReference type="PROSITE" id="PS50292">
    <property type="entry name" value="PEROXIDASE_3"/>
    <property type="match status" value="1"/>
</dbReference>
<comment type="caution">
    <text evidence="3">The sequence shown here is derived from an EMBL/GenBank/DDBJ whole genome shotgun (WGS) entry which is preliminary data.</text>
</comment>
<keyword evidence="2" id="KW-0479">Metal-binding</keyword>
<dbReference type="GO" id="GO:0046872">
    <property type="term" value="F:metal ion binding"/>
    <property type="evidence" value="ECO:0007669"/>
    <property type="project" value="UniProtKB-KW"/>
</dbReference>
<dbReference type="AlphaFoldDB" id="A0A4Y2TNS2"/>
<protein>
    <submittedName>
        <fullName evidence="3">Dual oxidase</fullName>
    </submittedName>
</protein>
<dbReference type="GO" id="GO:0020037">
    <property type="term" value="F:heme binding"/>
    <property type="evidence" value="ECO:0007669"/>
    <property type="project" value="InterPro"/>
</dbReference>
<sequence length="171" mass="19514">MCREKWRYQGGGGRQNYLMNSCVPFLPSRPFPTTRSLPLSLLVLLMLQNIILYEYVPAFLEEEITPYSGYKPDVHPGISHVFQSAAFRFAHTMIPPGLYRRDGKCNFKTTPSGYPAIRLCSTWWNSEEILIESGVEELLMGMASQISEREDAVLCSDVRGTVVFIEHLEFI</sequence>
<dbReference type="InterPro" id="IPR037120">
    <property type="entry name" value="Haem_peroxidase_sf_animal"/>
</dbReference>
<dbReference type="GO" id="GO:0004601">
    <property type="term" value="F:peroxidase activity"/>
    <property type="evidence" value="ECO:0007669"/>
    <property type="project" value="UniProtKB-KW"/>
</dbReference>
<dbReference type="OrthoDB" id="6537935at2759"/>
<dbReference type="InterPro" id="IPR010255">
    <property type="entry name" value="Haem_peroxidase_sf"/>
</dbReference>
<gene>
    <name evidence="3" type="primary">Duox_9</name>
    <name evidence="3" type="ORF">AVEN_74501_1</name>
</gene>
<evidence type="ECO:0000256" key="2">
    <source>
        <dbReference type="PIRSR" id="PIRSR619791-2"/>
    </source>
</evidence>
<reference evidence="3 4" key="1">
    <citation type="journal article" date="2019" name="Sci. Rep.">
        <title>Orb-weaving spider Araneus ventricosus genome elucidates the spidroin gene catalogue.</title>
        <authorList>
            <person name="Kono N."/>
            <person name="Nakamura H."/>
            <person name="Ohtoshi R."/>
            <person name="Moran D.A.P."/>
            <person name="Shinohara A."/>
            <person name="Yoshida Y."/>
            <person name="Fujiwara M."/>
            <person name="Mori M."/>
            <person name="Tomita M."/>
            <person name="Arakawa K."/>
        </authorList>
    </citation>
    <scope>NUCLEOTIDE SEQUENCE [LARGE SCALE GENOMIC DNA]</scope>
</reference>
<keyword evidence="1" id="KW-0575">Peroxidase</keyword>
<dbReference type="InterPro" id="IPR019791">
    <property type="entry name" value="Haem_peroxidase_animal"/>
</dbReference>
<dbReference type="Proteomes" id="UP000499080">
    <property type="component" value="Unassembled WGS sequence"/>
</dbReference>
<dbReference type="GO" id="GO:0006979">
    <property type="term" value="P:response to oxidative stress"/>
    <property type="evidence" value="ECO:0007669"/>
    <property type="project" value="InterPro"/>
</dbReference>
<proteinExistence type="predicted"/>
<dbReference type="EMBL" id="BGPR01029737">
    <property type="protein sequence ID" value="GBO01711.1"/>
    <property type="molecule type" value="Genomic_DNA"/>
</dbReference>
<evidence type="ECO:0000313" key="4">
    <source>
        <dbReference type="Proteomes" id="UP000499080"/>
    </source>
</evidence>
<dbReference type="SUPFAM" id="SSF48113">
    <property type="entry name" value="Heme-dependent peroxidases"/>
    <property type="match status" value="1"/>
</dbReference>
<keyword evidence="2" id="KW-0349">Heme</keyword>
<accession>A0A4Y2TNS2</accession>
<dbReference type="Pfam" id="PF03098">
    <property type="entry name" value="An_peroxidase"/>
    <property type="match status" value="1"/>
</dbReference>
<evidence type="ECO:0000313" key="3">
    <source>
        <dbReference type="EMBL" id="GBO01711.1"/>
    </source>
</evidence>